<reference evidence="1 2" key="1">
    <citation type="submission" date="2012-08" db="EMBL/GenBank/DDBJ databases">
        <authorList>
            <person name="Gan P.H.P."/>
            <person name="Ikeda K."/>
            <person name="Irieda H."/>
            <person name="Narusaka M."/>
            <person name="O'Connell R.J."/>
            <person name="Narusaka Y."/>
            <person name="Takano Y."/>
            <person name="Kubo Y."/>
            <person name="Shirasu K."/>
        </authorList>
    </citation>
    <scope>NUCLEOTIDE SEQUENCE [LARGE SCALE GENOMIC DNA]</scope>
    <source>
        <strain evidence="1 2">Nara gc5</strain>
    </source>
</reference>
<dbReference type="InParanoid" id="A0A7J6IKU5"/>
<keyword evidence="2" id="KW-1185">Reference proteome</keyword>
<gene>
    <name evidence="1" type="ORF">CGGC5_v013150</name>
</gene>
<evidence type="ECO:0008006" key="3">
    <source>
        <dbReference type="Google" id="ProtNLM"/>
    </source>
</evidence>
<dbReference type="Gene3D" id="2.170.15.10">
    <property type="entry name" value="Proaerolysin, chain A, domain 3"/>
    <property type="match status" value="1"/>
</dbReference>
<comment type="caution">
    <text evidence="1">The sequence shown here is derived from an EMBL/GenBank/DDBJ whole genome shotgun (WGS) entry which is preliminary data.</text>
</comment>
<reference evidence="1 2" key="2">
    <citation type="submission" date="2020-04" db="EMBL/GenBank/DDBJ databases">
        <title>Genome sequencing and assembly of multiple isolates from the Colletotrichum gloeosporioides species complex.</title>
        <authorList>
            <person name="Gan P."/>
            <person name="Shirasu K."/>
        </authorList>
    </citation>
    <scope>NUCLEOTIDE SEQUENCE [LARGE SCALE GENOMIC DNA]</scope>
    <source>
        <strain evidence="1 2">Nara gc5</strain>
    </source>
</reference>
<dbReference type="GeneID" id="43605720"/>
<accession>A0A7J6IKU5</accession>
<name>A0A7J6IKU5_COLFN</name>
<evidence type="ECO:0000313" key="1">
    <source>
        <dbReference type="EMBL" id="KAF4477390.1"/>
    </source>
</evidence>
<protein>
    <recommendedName>
        <fullName evidence="3">Natterin-like protein</fullName>
    </recommendedName>
</protein>
<organism evidence="1 2">
    <name type="scientific">Colletotrichum fructicola (strain Nara gc5)</name>
    <name type="common">Anthracnose fungus</name>
    <name type="synonym">Colletotrichum gloeosporioides (strain Nara gc5)</name>
    <dbReference type="NCBI Taxonomy" id="1213859"/>
    <lineage>
        <taxon>Eukaryota</taxon>
        <taxon>Fungi</taxon>
        <taxon>Dikarya</taxon>
        <taxon>Ascomycota</taxon>
        <taxon>Pezizomycotina</taxon>
        <taxon>Sordariomycetes</taxon>
        <taxon>Hypocreomycetidae</taxon>
        <taxon>Glomerellales</taxon>
        <taxon>Glomerellaceae</taxon>
        <taxon>Colletotrichum</taxon>
        <taxon>Colletotrichum gloeosporioides species complex</taxon>
    </lineage>
</organism>
<evidence type="ECO:0000313" key="2">
    <source>
        <dbReference type="Proteomes" id="UP000011096"/>
    </source>
</evidence>
<dbReference type="OrthoDB" id="5299321at2759"/>
<dbReference type="AlphaFoldDB" id="A0A7J6IKU5"/>
<sequence length="436" mass="47435">MTATITGSPLKTMVASLPLKEVPSCKVTTNYDPIPASRSSVLHGLLVNGPTGDRSMNHAVECIYQRLPWHRQDDPIPNRFVTDTTDAFSSGDYGDITLTNSTCELVTIEGPFGSIQSYQTGFEGARVMNLTSAGGNRTLLHNSGTDTSDHWRAFRGKDAVVFGNNERVTEFAFQDRGEGLYAGFKIVTDTGRTQYDTNYAASDPSMYPPWLNVPVGSGILARIRVYYCENGMVGRLGVDFINDIESVSISKIEFNGFTNNIMPAGKGETISVGSQILDARNSSTEQWTTLMTTDAVTKSHSINVGKTWYVGGKVGLEAKAGIPFIGKSKVSTEFNWQVGGTSNEEDLESETITKSSTVHLKCPGGKYCVGTSFYTNFKMNVDVVATFRAKTKAGAEYFWKQKGSYNGADSLALQLTVDETEEPPAPVRRSAVARKS</sequence>
<dbReference type="EMBL" id="ANPB02000008">
    <property type="protein sequence ID" value="KAF4477390.1"/>
    <property type="molecule type" value="Genomic_DNA"/>
</dbReference>
<dbReference type="Proteomes" id="UP000011096">
    <property type="component" value="Unassembled WGS sequence"/>
</dbReference>
<proteinExistence type="predicted"/>
<dbReference type="RefSeq" id="XP_031881521.2">
    <property type="nucleotide sequence ID" value="XM_032021516.2"/>
</dbReference>
<dbReference type="SUPFAM" id="SSF56973">
    <property type="entry name" value="Aerolisin/ETX pore-forming domain"/>
    <property type="match status" value="1"/>
</dbReference>